<reference evidence="2 3" key="1">
    <citation type="journal article" date="2015" name="Genome Biol.">
        <title>Comparative genomics of Steinernema reveals deeply conserved gene regulatory networks.</title>
        <authorList>
            <person name="Dillman A.R."/>
            <person name="Macchietto M."/>
            <person name="Porter C.F."/>
            <person name="Rogers A."/>
            <person name="Williams B."/>
            <person name="Antoshechkin I."/>
            <person name="Lee M.M."/>
            <person name="Goodwin Z."/>
            <person name="Lu X."/>
            <person name="Lewis E.E."/>
            <person name="Goodrich-Blair H."/>
            <person name="Stock S.P."/>
            <person name="Adams B.J."/>
            <person name="Sternberg P.W."/>
            <person name="Mortazavi A."/>
        </authorList>
    </citation>
    <scope>NUCLEOTIDE SEQUENCE [LARGE SCALE GENOMIC DNA]</scope>
    <source>
        <strain evidence="2 3">ALL</strain>
    </source>
</reference>
<dbReference type="AlphaFoldDB" id="A0A4U8UUQ3"/>
<evidence type="ECO:0000313" key="3">
    <source>
        <dbReference type="Proteomes" id="UP000298663"/>
    </source>
</evidence>
<dbReference type="EMBL" id="AZBU02000001">
    <property type="protein sequence ID" value="TMS35917.1"/>
    <property type="molecule type" value="Genomic_DNA"/>
</dbReference>
<reference evidence="2 3" key="2">
    <citation type="journal article" date="2019" name="G3 (Bethesda)">
        <title>Hybrid Assembly of the Genome of the Entomopathogenic Nematode Steinernema carpocapsae Identifies the X-Chromosome.</title>
        <authorList>
            <person name="Serra L."/>
            <person name="Macchietto M."/>
            <person name="Macias-Munoz A."/>
            <person name="McGill C.J."/>
            <person name="Rodriguez I.M."/>
            <person name="Rodriguez B."/>
            <person name="Murad R."/>
            <person name="Mortazavi A."/>
        </authorList>
    </citation>
    <scope>NUCLEOTIDE SEQUENCE [LARGE SCALE GENOMIC DNA]</scope>
    <source>
        <strain evidence="2 3">ALL</strain>
    </source>
</reference>
<proteinExistence type="predicted"/>
<feature type="region of interest" description="Disordered" evidence="1">
    <location>
        <begin position="161"/>
        <end position="195"/>
    </location>
</feature>
<organism evidence="2 3">
    <name type="scientific">Steinernema carpocapsae</name>
    <name type="common">Entomopathogenic nematode</name>
    <dbReference type="NCBI Taxonomy" id="34508"/>
    <lineage>
        <taxon>Eukaryota</taxon>
        <taxon>Metazoa</taxon>
        <taxon>Ecdysozoa</taxon>
        <taxon>Nematoda</taxon>
        <taxon>Chromadorea</taxon>
        <taxon>Rhabditida</taxon>
        <taxon>Tylenchina</taxon>
        <taxon>Panagrolaimomorpha</taxon>
        <taxon>Strongyloidoidea</taxon>
        <taxon>Steinernematidae</taxon>
        <taxon>Steinernema</taxon>
    </lineage>
</organism>
<keyword evidence="3" id="KW-1185">Reference proteome</keyword>
<accession>A0A4U8UUQ3</accession>
<comment type="caution">
    <text evidence="2">The sequence shown here is derived from an EMBL/GenBank/DDBJ whole genome shotgun (WGS) entry which is preliminary data.</text>
</comment>
<protein>
    <submittedName>
        <fullName evidence="2">Uncharacterized protein</fullName>
    </submittedName>
</protein>
<gene>
    <name evidence="2" type="ORF">L596_003206</name>
</gene>
<dbReference type="EMBL" id="CM016762">
    <property type="protein sequence ID" value="TMS35917.1"/>
    <property type="molecule type" value="Genomic_DNA"/>
</dbReference>
<sequence>MTFAKCRAAFAESLKGCPLRRYLSAATVSSSKSQRQIYFCNVDCLRRDIGRSKGACGCILETPLTKRVKTPWFLDCVLCLALASASSDDEPPFPRPSDFQLWESVQEHYVGNVSVRFERQHSANDNLEFNRGAEEHRVPMGQLIPAKELVGKLRKKNEEKVLVQQRQGDLDGEFGEENDRPEESNLRELDYKEME</sequence>
<evidence type="ECO:0000256" key="1">
    <source>
        <dbReference type="SAM" id="MobiDB-lite"/>
    </source>
</evidence>
<feature type="compositionally biased region" description="Basic and acidic residues" evidence="1">
    <location>
        <begin position="177"/>
        <end position="195"/>
    </location>
</feature>
<dbReference type="OrthoDB" id="5909188at2759"/>
<evidence type="ECO:0000313" key="2">
    <source>
        <dbReference type="EMBL" id="TMS35917.1"/>
    </source>
</evidence>
<name>A0A4U8UUQ3_STECR</name>
<dbReference type="Proteomes" id="UP000298663">
    <property type="component" value="Chromosome X"/>
</dbReference>